<dbReference type="InterPro" id="IPR029058">
    <property type="entry name" value="AB_hydrolase_fold"/>
</dbReference>
<dbReference type="AlphaFoldDB" id="A0A068SBB4"/>
<feature type="transmembrane region" description="Helical" evidence="1">
    <location>
        <begin position="47"/>
        <end position="66"/>
    </location>
</feature>
<name>A0A068SBB4_9FUNG</name>
<dbReference type="PANTHER" id="PTHR37471:SF1">
    <property type="entry name" value="AB HYDROLASE-1 DOMAIN-CONTAINING PROTEIN"/>
    <property type="match status" value="1"/>
</dbReference>
<dbReference type="OrthoDB" id="6431331at2759"/>
<evidence type="ECO:0000313" key="3">
    <source>
        <dbReference type="EMBL" id="CDH59678.1"/>
    </source>
</evidence>
<dbReference type="Pfam" id="PF00561">
    <property type="entry name" value="Abhydrolase_1"/>
    <property type="match status" value="1"/>
</dbReference>
<feature type="transmembrane region" description="Helical" evidence="1">
    <location>
        <begin position="193"/>
        <end position="211"/>
    </location>
</feature>
<dbReference type="InterPro" id="IPR000073">
    <property type="entry name" value="AB_hydrolase_1"/>
</dbReference>
<dbReference type="VEuPathDB" id="FungiDB:LCOR_10484.1"/>
<keyword evidence="1" id="KW-0812">Transmembrane</keyword>
<organism evidence="3 4">
    <name type="scientific">Lichtheimia corymbifera JMRC:FSU:9682</name>
    <dbReference type="NCBI Taxonomy" id="1263082"/>
    <lineage>
        <taxon>Eukaryota</taxon>
        <taxon>Fungi</taxon>
        <taxon>Fungi incertae sedis</taxon>
        <taxon>Mucoromycota</taxon>
        <taxon>Mucoromycotina</taxon>
        <taxon>Mucoromycetes</taxon>
        <taxon>Mucorales</taxon>
        <taxon>Lichtheimiaceae</taxon>
        <taxon>Lichtheimia</taxon>
    </lineage>
</organism>
<reference evidence="3" key="1">
    <citation type="submission" date="2013-08" db="EMBL/GenBank/DDBJ databases">
        <title>Gene expansion shapes genome architecture in the human pathogen Lichtheimia corymbifera: an evolutionary genomics analysis in the ancient terrestrial Mucorales (Mucoromycotina).</title>
        <authorList>
            <person name="Schwartze V.U."/>
            <person name="Winter S."/>
            <person name="Shelest E."/>
            <person name="Marcet-Houben M."/>
            <person name="Horn F."/>
            <person name="Wehner S."/>
            <person name="Hoffmann K."/>
            <person name="Riege K."/>
            <person name="Sammeth M."/>
            <person name="Nowrousian M."/>
            <person name="Valiante V."/>
            <person name="Linde J."/>
            <person name="Jacobsen I.D."/>
            <person name="Marz M."/>
            <person name="Brakhage A.A."/>
            <person name="Gabaldon T."/>
            <person name="Bocker S."/>
            <person name="Voigt K."/>
        </authorList>
    </citation>
    <scope>NUCLEOTIDE SEQUENCE [LARGE SCALE GENOMIC DNA]</scope>
    <source>
        <strain evidence="3">FSU 9682</strain>
    </source>
</reference>
<dbReference type="PANTHER" id="PTHR37471">
    <property type="entry name" value="UNNAMED PRODUCT"/>
    <property type="match status" value="1"/>
</dbReference>
<keyword evidence="1" id="KW-0472">Membrane</keyword>
<proteinExistence type="predicted"/>
<comment type="caution">
    <text evidence="3">The sequence shown here is derived from an EMBL/GenBank/DDBJ whole genome shotgun (WGS) entry which is preliminary data.</text>
</comment>
<dbReference type="Proteomes" id="UP000027586">
    <property type="component" value="Unassembled WGS sequence"/>
</dbReference>
<protein>
    <submittedName>
        <fullName evidence="3">Transcription initiation protein spt5 protein</fullName>
    </submittedName>
</protein>
<gene>
    <name evidence="3" type="ORF">LCOR_10484.1</name>
</gene>
<evidence type="ECO:0000313" key="4">
    <source>
        <dbReference type="Proteomes" id="UP000027586"/>
    </source>
</evidence>
<accession>A0A068SBB4</accession>
<evidence type="ECO:0000259" key="2">
    <source>
        <dbReference type="Pfam" id="PF00561"/>
    </source>
</evidence>
<dbReference type="EMBL" id="CBTN010000073">
    <property type="protein sequence ID" value="CDH59678.1"/>
    <property type="molecule type" value="Genomic_DNA"/>
</dbReference>
<dbReference type="Gene3D" id="3.40.50.1820">
    <property type="entry name" value="alpha/beta hydrolase"/>
    <property type="match status" value="1"/>
</dbReference>
<evidence type="ECO:0000256" key="1">
    <source>
        <dbReference type="SAM" id="Phobius"/>
    </source>
</evidence>
<feature type="domain" description="AB hydrolase-1" evidence="2">
    <location>
        <begin position="241"/>
        <end position="342"/>
    </location>
</feature>
<dbReference type="SUPFAM" id="SSF53474">
    <property type="entry name" value="alpha/beta-Hydrolases"/>
    <property type="match status" value="1"/>
</dbReference>
<dbReference type="STRING" id="1263082.A0A068SBB4"/>
<keyword evidence="1" id="KW-1133">Transmembrane helix</keyword>
<sequence>MVYDGFAVRNIIYFIAVMQTAIAPLAFVYHVYYLITTQALFSTHIPIIDSLMDTWLKIELIFYIYFQVTWNRMQSLLPPVKPGLKARRRLFHNTINNITDIDDWITGWFLKPNGRPPCLQEIRRENLAEWVAWAFFAKPLESVLEDVEETDQVQWMTDSLISKFCLELQPGYDEDIRAIRLTLDPVQAYHRPLAFYICMASITFMIHHVLFERYWRMQRYQCGHLSYWLRSGGAKKSDNKKPIVFIHGIGPGFLPYIKFLCNLLRLDDGASDVFCVELPHVSMRCIEHAPTMHQTVRDLRFMLAYHGYRDAVFVAHSLGTGVVSWVLQHSPKTVASVVMLDPICFMLHYKDVCYNFVYRIPKTASEYIVKFFASTELYISYYISRHFHWFQLALYVTPSYLANSPYASTTTITMPRNTKIFLSEHDNIVHSDRVHDYLVTNAIDSTIMEGMDHGWFLLRSSWQCEIMAAVKEFASNV</sequence>
<keyword evidence="4" id="KW-1185">Reference proteome</keyword>
<feature type="transmembrane region" description="Helical" evidence="1">
    <location>
        <begin position="12"/>
        <end position="35"/>
    </location>
</feature>